<comment type="caution">
    <text evidence="1">The sequence shown here is derived from an EMBL/GenBank/DDBJ whole genome shotgun (WGS) entry which is preliminary data.</text>
</comment>
<evidence type="ECO:0000313" key="2">
    <source>
        <dbReference type="Proteomes" id="UP000309997"/>
    </source>
</evidence>
<sequence>MRLVAALRLVAAFLDLLEYLLEELNCWSVWMLLDEILIRFFTQPACWQNSAVIFENSYLPHMTSFLAEIWSVYRSLSKESNPIEFASIGLLKLQILNFEWAKVNIGRLRDFDFEGCDFHDLSLFIFLALHFQKGMDVSFLMPLESLHFDLWNSRSAQNTD</sequence>
<name>A0ACC4ANK2_POPAL</name>
<protein>
    <submittedName>
        <fullName evidence="1">Uncharacterized protein</fullName>
    </submittedName>
</protein>
<organism evidence="1 2">
    <name type="scientific">Populus alba</name>
    <name type="common">White poplar</name>
    <dbReference type="NCBI Taxonomy" id="43335"/>
    <lineage>
        <taxon>Eukaryota</taxon>
        <taxon>Viridiplantae</taxon>
        <taxon>Streptophyta</taxon>
        <taxon>Embryophyta</taxon>
        <taxon>Tracheophyta</taxon>
        <taxon>Spermatophyta</taxon>
        <taxon>Magnoliopsida</taxon>
        <taxon>eudicotyledons</taxon>
        <taxon>Gunneridae</taxon>
        <taxon>Pentapetalae</taxon>
        <taxon>rosids</taxon>
        <taxon>fabids</taxon>
        <taxon>Malpighiales</taxon>
        <taxon>Salicaceae</taxon>
        <taxon>Saliceae</taxon>
        <taxon>Populus</taxon>
    </lineage>
</organism>
<dbReference type="Proteomes" id="UP000309997">
    <property type="component" value="Unassembled WGS sequence"/>
</dbReference>
<proteinExistence type="predicted"/>
<gene>
    <name evidence="1" type="ORF">D5086_030458</name>
</gene>
<evidence type="ECO:0000313" key="1">
    <source>
        <dbReference type="EMBL" id="KAL3567807.1"/>
    </source>
</evidence>
<accession>A0ACC4ANK2</accession>
<dbReference type="EMBL" id="RCHU02000017">
    <property type="protein sequence ID" value="KAL3567807.1"/>
    <property type="molecule type" value="Genomic_DNA"/>
</dbReference>
<reference evidence="1 2" key="1">
    <citation type="journal article" date="2024" name="Plant Biotechnol. J.">
        <title>Genome and CRISPR/Cas9 system of a widespread forest tree (Populus alba) in the world.</title>
        <authorList>
            <person name="Liu Y.J."/>
            <person name="Jiang P.F."/>
            <person name="Han X.M."/>
            <person name="Li X.Y."/>
            <person name="Wang H.M."/>
            <person name="Wang Y.J."/>
            <person name="Wang X.X."/>
            <person name="Zeng Q.Y."/>
        </authorList>
    </citation>
    <scope>NUCLEOTIDE SEQUENCE [LARGE SCALE GENOMIC DNA]</scope>
    <source>
        <strain evidence="2">cv. PAL-ZL1</strain>
    </source>
</reference>
<keyword evidence="2" id="KW-1185">Reference proteome</keyword>